<evidence type="ECO:0000256" key="1">
    <source>
        <dbReference type="SAM" id="MobiDB-lite"/>
    </source>
</evidence>
<keyword evidence="3" id="KW-1185">Reference proteome</keyword>
<gene>
    <name evidence="2" type="ORF">DFJ66_0291</name>
</gene>
<sequence>MSTPPSESPLQSLAAEPTVTPSQRRRPAWVLPTAAAVAGAAVASAAALWLSSDASPVAPSTFDLSGTMTLAKASTFGLRDDSYRKCKGDGGYSDIFDGTAVTVYDAAGKVLALGKLENSKFINGDCEFTFTVAGVPDGEQFYQVEVAHRGKVSFPADKARAGAVGLTLGSD</sequence>
<name>A0A495X3E5_9PSEU</name>
<proteinExistence type="predicted"/>
<protein>
    <submittedName>
        <fullName evidence="2">Uncharacterized protein</fullName>
    </submittedName>
</protein>
<dbReference type="AlphaFoldDB" id="A0A495X3E5"/>
<reference evidence="2 3" key="1">
    <citation type="submission" date="2018-10" db="EMBL/GenBank/DDBJ databases">
        <title>Sequencing the genomes of 1000 actinobacteria strains.</title>
        <authorList>
            <person name="Klenk H.-P."/>
        </authorList>
    </citation>
    <scope>NUCLEOTIDE SEQUENCE [LARGE SCALE GENOMIC DNA]</scope>
    <source>
        <strain evidence="2 3">DSM 43911</strain>
    </source>
</reference>
<evidence type="ECO:0000313" key="3">
    <source>
        <dbReference type="Proteomes" id="UP000272729"/>
    </source>
</evidence>
<feature type="region of interest" description="Disordered" evidence="1">
    <location>
        <begin position="1"/>
        <end position="25"/>
    </location>
</feature>
<dbReference type="Proteomes" id="UP000272729">
    <property type="component" value="Unassembled WGS sequence"/>
</dbReference>
<evidence type="ECO:0000313" key="2">
    <source>
        <dbReference type="EMBL" id="RKT67123.1"/>
    </source>
</evidence>
<feature type="compositionally biased region" description="Polar residues" evidence="1">
    <location>
        <begin position="1"/>
        <end position="11"/>
    </location>
</feature>
<organism evidence="2 3">
    <name type="scientific">Saccharothrix variisporea</name>
    <dbReference type="NCBI Taxonomy" id="543527"/>
    <lineage>
        <taxon>Bacteria</taxon>
        <taxon>Bacillati</taxon>
        <taxon>Actinomycetota</taxon>
        <taxon>Actinomycetes</taxon>
        <taxon>Pseudonocardiales</taxon>
        <taxon>Pseudonocardiaceae</taxon>
        <taxon>Saccharothrix</taxon>
    </lineage>
</organism>
<comment type="caution">
    <text evidence="2">The sequence shown here is derived from an EMBL/GenBank/DDBJ whole genome shotgun (WGS) entry which is preliminary data.</text>
</comment>
<accession>A0A495X3E5</accession>
<dbReference type="EMBL" id="RBXR01000001">
    <property type="protein sequence ID" value="RKT67123.1"/>
    <property type="molecule type" value="Genomic_DNA"/>
</dbReference>